<accession>W5SAL1</accession>
<dbReference type="HOGENOM" id="CLU_092316_0_0_12"/>
<keyword evidence="1" id="KW-0614">Plasmid</keyword>
<protein>
    <recommendedName>
        <fullName evidence="2">Lipoprotein</fullName>
    </recommendedName>
</protein>
<dbReference type="AlphaFoldDB" id="W5SAL1"/>
<reference evidence="1" key="1">
    <citation type="submission" date="2013-02" db="EMBL/GenBank/DDBJ databases">
        <title>Comparative genomics of Borrelia species.</title>
        <authorList>
            <person name="Schwan T.G."/>
            <person name="Raffel S.J."/>
            <person name="Porcella S.F."/>
        </authorList>
    </citation>
    <scope>NUCLEOTIDE SEQUENCE</scope>
    <source>
        <strain evidence="1">YOR</strain>
        <plasmid evidence="1">unnamed</plasmid>
    </source>
</reference>
<gene>
    <name evidence="1" type="ORF">BHY_1019</name>
</gene>
<evidence type="ECO:0000313" key="1">
    <source>
        <dbReference type="EMBL" id="AHH03970.1"/>
    </source>
</evidence>
<dbReference type="PROSITE" id="PS51257">
    <property type="entry name" value="PROKAR_LIPOPROTEIN"/>
    <property type="match status" value="1"/>
</dbReference>
<evidence type="ECO:0008006" key="2">
    <source>
        <dbReference type="Google" id="ProtNLM"/>
    </source>
</evidence>
<name>W5SAL1_9SPIR</name>
<dbReference type="EMBL" id="CP004154">
    <property type="protein sequence ID" value="AHH03970.1"/>
    <property type="molecule type" value="Genomic_DNA"/>
</dbReference>
<geneLocation type="plasmid" evidence="1">
    <name>unnamed</name>
</geneLocation>
<proteinExistence type="predicted"/>
<dbReference type="RefSeq" id="WP_025400278.1">
    <property type="nucleotide sequence ID" value="NZ_CP004154.1"/>
</dbReference>
<organism evidence="1">
    <name type="scientific">Borrelia nietonii YOR</name>
    <dbReference type="NCBI Taxonomy" id="1293576"/>
    <lineage>
        <taxon>Bacteria</taxon>
        <taxon>Pseudomonadati</taxon>
        <taxon>Spirochaetota</taxon>
        <taxon>Spirochaetia</taxon>
        <taxon>Spirochaetales</taxon>
        <taxon>Borreliaceae</taxon>
        <taxon>Borrelia</taxon>
        <taxon>Borrelia nietonii</taxon>
    </lineage>
</organism>
<sequence length="256" mass="28317">MKIICMVICILIALGLVGCIGPIGPHGARGPDGKDGKDGQGIRGDIELLEANILLLKASYTCNNGIFKSKREGFDKSIPFRHAAFQNKFNTRDEKDYVYAGLKHDELSIGIVERILEKLINASSANNLDRDVAKALLVALKDSAQYVNEVINLFLSGTGLSKFHEHNESIITELNIMVMDIFRQRESVLDDLKKALINAESSLMPLNVADIRDKLNVIIQNQGRIYKKIYTGDDSLQGLRDAITIKVNALKQVLVP</sequence>